<dbReference type="STRING" id="1211777.BN77_2366"/>
<comment type="caution">
    <text evidence="2">The sequence shown here is derived from an EMBL/GenBank/DDBJ whole genome shotgun (WGS) entry which is preliminary data.</text>
</comment>
<reference evidence="2 3" key="1">
    <citation type="journal article" date="2013" name="Genome Announc.">
        <title>Draft Genome Sequence of Rhizobium mesoamericanum STM3625, a Nitrogen-Fixing Symbiont of Mimosa pudica Isolated in French Guiana (South America).</title>
        <authorList>
            <person name="Moulin L."/>
            <person name="Mornico D."/>
            <person name="Melkonian R."/>
            <person name="Klonowska A."/>
        </authorList>
    </citation>
    <scope>NUCLEOTIDE SEQUENCE [LARGE SCALE GENOMIC DNA]</scope>
    <source>
        <strain evidence="2 3">STM3625</strain>
    </source>
</reference>
<evidence type="ECO:0000313" key="3">
    <source>
        <dbReference type="Proteomes" id="UP000009319"/>
    </source>
</evidence>
<accession>K0PMQ7</accession>
<dbReference type="eggNOG" id="COG0697">
    <property type="taxonomic scope" value="Bacteria"/>
</dbReference>
<proteinExistence type="predicted"/>
<dbReference type="AlphaFoldDB" id="K0PMQ7"/>
<feature type="transmembrane region" description="Helical" evidence="1">
    <location>
        <begin position="57"/>
        <end position="78"/>
    </location>
</feature>
<dbReference type="EMBL" id="CANI01000011">
    <property type="protein sequence ID" value="CCM75203.1"/>
    <property type="molecule type" value="Genomic_DNA"/>
</dbReference>
<keyword evidence="1" id="KW-0812">Transmembrane</keyword>
<protein>
    <submittedName>
        <fullName evidence="2">Uncharacterized protein</fullName>
    </submittedName>
</protein>
<feature type="transmembrane region" description="Helical" evidence="1">
    <location>
        <begin position="20"/>
        <end position="45"/>
    </location>
</feature>
<sequence>MIAAGITFSILNVVTQWLTLMLAFPSASAAFWQYAFALIFSLPFLRRVGIGAMRTRYAWRHIARVALATFGVTTWVAGLASVPIWQAIALVMTTPFFMIMGAAVSSDRHRFLGAMICSRGRIVSVGPRSCRSFRPFCGAPHR</sequence>
<name>K0PMQ7_9HYPH</name>
<evidence type="ECO:0000256" key="1">
    <source>
        <dbReference type="SAM" id="Phobius"/>
    </source>
</evidence>
<keyword evidence="1" id="KW-0472">Membrane</keyword>
<keyword evidence="1" id="KW-1133">Transmembrane helix</keyword>
<dbReference type="Proteomes" id="UP000009319">
    <property type="component" value="Unassembled WGS sequence"/>
</dbReference>
<gene>
    <name evidence="2" type="ORF">BN77_2366</name>
</gene>
<keyword evidence="3" id="KW-1185">Reference proteome</keyword>
<evidence type="ECO:0000313" key="2">
    <source>
        <dbReference type="EMBL" id="CCM75203.1"/>
    </source>
</evidence>
<organism evidence="2 3">
    <name type="scientific">Rhizobium mesoamericanum STM3625</name>
    <dbReference type="NCBI Taxonomy" id="1211777"/>
    <lineage>
        <taxon>Bacteria</taxon>
        <taxon>Pseudomonadati</taxon>
        <taxon>Pseudomonadota</taxon>
        <taxon>Alphaproteobacteria</taxon>
        <taxon>Hyphomicrobiales</taxon>
        <taxon>Rhizobiaceae</taxon>
        <taxon>Rhizobium/Agrobacterium group</taxon>
        <taxon>Rhizobium</taxon>
    </lineage>
</organism>
<feature type="transmembrane region" description="Helical" evidence="1">
    <location>
        <begin position="84"/>
        <end position="105"/>
    </location>
</feature>
<dbReference type="HOGENOM" id="CLU_1814281_0_0_5"/>